<dbReference type="InterPro" id="IPR010060">
    <property type="entry name" value="NRPS_synth"/>
</dbReference>
<dbReference type="NCBIfam" id="TIGR01720">
    <property type="entry name" value="NRPS-para261"/>
    <property type="match status" value="1"/>
</dbReference>
<feature type="domain" description="Carrier" evidence="8">
    <location>
        <begin position="873"/>
        <end position="948"/>
    </location>
</feature>
<dbReference type="SUPFAM" id="SSF47336">
    <property type="entry name" value="ACP-like"/>
    <property type="match status" value="2"/>
</dbReference>
<dbReference type="Pfam" id="PF00668">
    <property type="entry name" value="Condensation"/>
    <property type="match status" value="2"/>
</dbReference>
<dbReference type="Gene3D" id="3.30.300.30">
    <property type="match status" value="3"/>
</dbReference>
<dbReference type="FunFam" id="3.30.300.30:FF:000010">
    <property type="entry name" value="Enterobactin synthetase component F"/>
    <property type="match status" value="1"/>
</dbReference>
<dbReference type="Proteomes" id="UP000660680">
    <property type="component" value="Unassembled WGS sequence"/>
</dbReference>
<comment type="similarity">
    <text evidence="2">Belongs to the ATP-dependent AMP-binding enzyme family.</text>
</comment>
<dbReference type="GO" id="GO:0043041">
    <property type="term" value="P:amino acid activation for nonribosomal peptide biosynthetic process"/>
    <property type="evidence" value="ECO:0007669"/>
    <property type="project" value="TreeGrafter"/>
</dbReference>
<dbReference type="InterPro" id="IPR025110">
    <property type="entry name" value="AMP-bd_C"/>
</dbReference>
<dbReference type="SUPFAM" id="SSF52777">
    <property type="entry name" value="CoA-dependent acyltransferases"/>
    <property type="match status" value="4"/>
</dbReference>
<dbReference type="GO" id="GO:0005829">
    <property type="term" value="C:cytosol"/>
    <property type="evidence" value="ECO:0007669"/>
    <property type="project" value="TreeGrafter"/>
</dbReference>
<gene>
    <name evidence="9" type="ORF">GCM10010171_33460</name>
</gene>
<dbReference type="GO" id="GO:0003824">
    <property type="term" value="F:catalytic activity"/>
    <property type="evidence" value="ECO:0007669"/>
    <property type="project" value="InterPro"/>
</dbReference>
<dbReference type="Gene3D" id="3.40.50.150">
    <property type="entry name" value="Vaccinia Virus protein VP39"/>
    <property type="match status" value="1"/>
</dbReference>
<evidence type="ECO:0000256" key="2">
    <source>
        <dbReference type="ARBA" id="ARBA00006432"/>
    </source>
</evidence>
<dbReference type="Gene3D" id="3.40.50.980">
    <property type="match status" value="2"/>
</dbReference>
<dbReference type="InterPro" id="IPR020806">
    <property type="entry name" value="PKS_PP-bd"/>
</dbReference>
<feature type="domain" description="Carrier" evidence="8">
    <location>
        <begin position="1967"/>
        <end position="2041"/>
    </location>
</feature>
<dbReference type="SMART" id="SM00823">
    <property type="entry name" value="PKS_PP"/>
    <property type="match status" value="2"/>
</dbReference>
<dbReference type="InterPro" id="IPR042099">
    <property type="entry name" value="ANL_N_sf"/>
</dbReference>
<evidence type="ECO:0000256" key="5">
    <source>
        <dbReference type="ARBA" id="ARBA00022737"/>
    </source>
</evidence>
<evidence type="ECO:0000256" key="3">
    <source>
        <dbReference type="ARBA" id="ARBA00022450"/>
    </source>
</evidence>
<dbReference type="Gene3D" id="1.10.1200.10">
    <property type="entry name" value="ACP-like"/>
    <property type="match status" value="2"/>
</dbReference>
<name>A0A918LEN9_9PSEU</name>
<dbReference type="PANTHER" id="PTHR45527">
    <property type="entry name" value="NONRIBOSOMAL PEPTIDE SYNTHETASE"/>
    <property type="match status" value="1"/>
</dbReference>
<dbReference type="SUPFAM" id="SSF56801">
    <property type="entry name" value="Acetyl-CoA synthetase-like"/>
    <property type="match status" value="2"/>
</dbReference>
<dbReference type="FunFam" id="1.10.1200.10:FF:000005">
    <property type="entry name" value="Nonribosomal peptide synthetase 1"/>
    <property type="match status" value="1"/>
</dbReference>
<dbReference type="InterPro" id="IPR000873">
    <property type="entry name" value="AMP-dep_synth/lig_dom"/>
</dbReference>
<comment type="cofactor">
    <cofactor evidence="1">
        <name>pantetheine 4'-phosphate</name>
        <dbReference type="ChEBI" id="CHEBI:47942"/>
    </cofactor>
</comment>
<dbReference type="InterPro" id="IPR036736">
    <property type="entry name" value="ACP-like_sf"/>
</dbReference>
<dbReference type="GO" id="GO:0017000">
    <property type="term" value="P:antibiotic biosynthetic process"/>
    <property type="evidence" value="ECO:0007669"/>
    <property type="project" value="UniProtKB-KW"/>
</dbReference>
<proteinExistence type="inferred from homology"/>
<dbReference type="NCBIfam" id="TIGR01733">
    <property type="entry name" value="AA-adenyl-dom"/>
    <property type="match status" value="2"/>
</dbReference>
<dbReference type="NCBIfam" id="NF003417">
    <property type="entry name" value="PRK04813.1"/>
    <property type="match status" value="4"/>
</dbReference>
<dbReference type="GO" id="GO:0031177">
    <property type="term" value="F:phosphopantetheine binding"/>
    <property type="evidence" value="ECO:0007669"/>
    <property type="project" value="InterPro"/>
</dbReference>
<keyword evidence="6" id="KW-0045">Antibiotic biosynthesis</keyword>
<dbReference type="InterPro" id="IPR001242">
    <property type="entry name" value="Condensation_dom"/>
</dbReference>
<dbReference type="FunFam" id="3.40.50.980:FF:000001">
    <property type="entry name" value="Non-ribosomal peptide synthetase"/>
    <property type="match status" value="1"/>
</dbReference>
<dbReference type="PROSITE" id="PS00012">
    <property type="entry name" value="PHOSPHOPANTETHEINE"/>
    <property type="match status" value="2"/>
</dbReference>
<feature type="region of interest" description="Disordered" evidence="7">
    <location>
        <begin position="1574"/>
        <end position="1609"/>
    </location>
</feature>
<evidence type="ECO:0000313" key="10">
    <source>
        <dbReference type="Proteomes" id="UP000660680"/>
    </source>
</evidence>
<evidence type="ECO:0000256" key="1">
    <source>
        <dbReference type="ARBA" id="ARBA00001957"/>
    </source>
</evidence>
<dbReference type="PROSITE" id="PS50075">
    <property type="entry name" value="CARRIER"/>
    <property type="match status" value="2"/>
</dbReference>
<dbReference type="FunFam" id="1.10.1200.10:FF:000016">
    <property type="entry name" value="Non-ribosomal peptide synthase"/>
    <property type="match status" value="1"/>
</dbReference>
<dbReference type="SUPFAM" id="SSF53335">
    <property type="entry name" value="S-adenosyl-L-methionine-dependent methyltransferases"/>
    <property type="match status" value="1"/>
</dbReference>
<dbReference type="FunFam" id="2.30.38.10:FF:000001">
    <property type="entry name" value="Non-ribosomal peptide synthetase PvdI"/>
    <property type="match status" value="2"/>
</dbReference>
<dbReference type="GO" id="GO:0008610">
    <property type="term" value="P:lipid biosynthetic process"/>
    <property type="evidence" value="ECO:0007669"/>
    <property type="project" value="UniProtKB-ARBA"/>
</dbReference>
<dbReference type="Pfam" id="PF08242">
    <property type="entry name" value="Methyltransf_12"/>
    <property type="match status" value="1"/>
</dbReference>
<dbReference type="GO" id="GO:0009403">
    <property type="term" value="P:toxin biosynthetic process"/>
    <property type="evidence" value="ECO:0007669"/>
    <property type="project" value="UniProtKB-ARBA"/>
</dbReference>
<dbReference type="SMART" id="SM01294">
    <property type="entry name" value="PKS_PP_betabranch"/>
    <property type="match status" value="1"/>
</dbReference>
<reference evidence="9" key="2">
    <citation type="submission" date="2020-09" db="EMBL/GenBank/DDBJ databases">
        <authorList>
            <person name="Sun Q."/>
            <person name="Ohkuma M."/>
        </authorList>
    </citation>
    <scope>NUCLEOTIDE SEQUENCE</scope>
    <source>
        <strain evidence="9">JCM 3276</strain>
    </source>
</reference>
<organism evidence="9 10">
    <name type="scientific">Actinokineospora fastidiosa</name>
    <dbReference type="NCBI Taxonomy" id="1816"/>
    <lineage>
        <taxon>Bacteria</taxon>
        <taxon>Bacillati</taxon>
        <taxon>Actinomycetota</taxon>
        <taxon>Actinomycetes</taxon>
        <taxon>Pseudonocardiales</taxon>
        <taxon>Pseudonocardiaceae</taxon>
        <taxon>Actinokineospora</taxon>
    </lineage>
</organism>
<dbReference type="InterPro" id="IPR023213">
    <property type="entry name" value="CAT-like_dom_sf"/>
</dbReference>
<keyword evidence="4" id="KW-0597">Phosphoprotein</keyword>
<dbReference type="GO" id="GO:0072330">
    <property type="term" value="P:monocarboxylic acid biosynthetic process"/>
    <property type="evidence" value="ECO:0007669"/>
    <property type="project" value="UniProtKB-ARBA"/>
</dbReference>
<dbReference type="InterPro" id="IPR009081">
    <property type="entry name" value="PP-bd_ACP"/>
</dbReference>
<evidence type="ECO:0000313" key="9">
    <source>
        <dbReference type="EMBL" id="GGS36135.1"/>
    </source>
</evidence>
<accession>A0A918LEN9</accession>
<dbReference type="EMBL" id="BMRB01000002">
    <property type="protein sequence ID" value="GGS36135.1"/>
    <property type="molecule type" value="Genomic_DNA"/>
</dbReference>
<dbReference type="CDD" id="cd19540">
    <property type="entry name" value="LCL_NRPS-like"/>
    <property type="match status" value="1"/>
</dbReference>
<dbReference type="Pfam" id="PF13193">
    <property type="entry name" value="AMP-binding_C"/>
    <property type="match status" value="2"/>
</dbReference>
<feature type="compositionally biased region" description="Basic and acidic residues" evidence="7">
    <location>
        <begin position="1578"/>
        <end position="1590"/>
    </location>
</feature>
<evidence type="ECO:0000256" key="7">
    <source>
        <dbReference type="SAM" id="MobiDB-lite"/>
    </source>
</evidence>
<keyword evidence="10" id="KW-1185">Reference proteome</keyword>
<dbReference type="Pfam" id="PF00550">
    <property type="entry name" value="PP-binding"/>
    <property type="match status" value="2"/>
</dbReference>
<dbReference type="Gene3D" id="3.40.50.12780">
    <property type="entry name" value="N-terminal domain of ligase-like"/>
    <property type="match status" value="2"/>
</dbReference>
<dbReference type="Gene3D" id="3.30.559.30">
    <property type="entry name" value="Nonribosomal peptide synthetase, condensation domain"/>
    <property type="match status" value="2"/>
</dbReference>
<dbReference type="InterPro" id="IPR013217">
    <property type="entry name" value="Methyltransf_12"/>
</dbReference>
<keyword evidence="5" id="KW-0677">Repeat</keyword>
<evidence type="ECO:0000259" key="8">
    <source>
        <dbReference type="PROSITE" id="PS50075"/>
    </source>
</evidence>
<dbReference type="InterPro" id="IPR020845">
    <property type="entry name" value="AMP-binding_CS"/>
</dbReference>
<dbReference type="InterPro" id="IPR006162">
    <property type="entry name" value="Ppantetheine_attach_site"/>
</dbReference>
<dbReference type="InterPro" id="IPR029063">
    <property type="entry name" value="SAM-dependent_MTases_sf"/>
</dbReference>
<dbReference type="PANTHER" id="PTHR45527:SF1">
    <property type="entry name" value="FATTY ACID SYNTHASE"/>
    <property type="match status" value="1"/>
</dbReference>
<dbReference type="Gene3D" id="2.30.38.10">
    <property type="entry name" value="Luciferase, Domain 3"/>
    <property type="match status" value="1"/>
</dbReference>
<dbReference type="InterPro" id="IPR010071">
    <property type="entry name" value="AA_adenyl_dom"/>
</dbReference>
<comment type="caution">
    <text evidence="9">The sequence shown here is derived from an EMBL/GenBank/DDBJ whole genome shotgun (WGS) entry which is preliminary data.</text>
</comment>
<evidence type="ECO:0000256" key="4">
    <source>
        <dbReference type="ARBA" id="ARBA00022553"/>
    </source>
</evidence>
<dbReference type="PROSITE" id="PS00455">
    <property type="entry name" value="AMP_BINDING"/>
    <property type="match status" value="2"/>
</dbReference>
<evidence type="ECO:0000256" key="6">
    <source>
        <dbReference type="ARBA" id="ARBA00023194"/>
    </source>
</evidence>
<dbReference type="CDD" id="cd02440">
    <property type="entry name" value="AdoMet_MTases"/>
    <property type="match status" value="1"/>
</dbReference>
<protein>
    <recommendedName>
        <fullName evidence="8">Carrier domain-containing protein</fullName>
    </recommendedName>
</protein>
<keyword evidence="3" id="KW-0596">Phosphopantetheine</keyword>
<dbReference type="FunFam" id="3.40.50.12780:FF:000012">
    <property type="entry name" value="Non-ribosomal peptide synthetase"/>
    <property type="match status" value="1"/>
</dbReference>
<dbReference type="Gene3D" id="3.30.559.10">
    <property type="entry name" value="Chloramphenicol acetyltransferase-like domain"/>
    <property type="match status" value="2"/>
</dbReference>
<reference evidence="9" key="1">
    <citation type="journal article" date="2014" name="Int. J. Syst. Evol. Microbiol.">
        <title>Complete genome sequence of Corynebacterium casei LMG S-19264T (=DSM 44701T), isolated from a smear-ripened cheese.</title>
        <authorList>
            <consortium name="US DOE Joint Genome Institute (JGI-PGF)"/>
            <person name="Walter F."/>
            <person name="Albersmeier A."/>
            <person name="Kalinowski J."/>
            <person name="Ruckert C."/>
        </authorList>
    </citation>
    <scope>NUCLEOTIDE SEQUENCE</scope>
    <source>
        <strain evidence="9">JCM 3276</strain>
    </source>
</reference>
<sequence length="2483" mass="264922">MPEWLELLALRNDTAREVPDVDVDVSVLVARRAAATPDAIAVELGAERLTYAELDARADRLARLLVARGAAPETFVAIALPRCVDMLVAVLGVLKSGAAYLPLDPAQPADRVALMLDDARPALSVVTEETAHLAAGAAIRLDQPIEASDMDIPATVDQRHPAYVIYTSGSTGRPKGVVIPRGALANFVAALGPWFGFGPDDRLLSPTTIAFDMAVPELYLPLIAGARLVLVDKQDVRDPAALTRLIATTGATALQATPSLWQAIVAHDPDAVRGLRVFVGAEALPPALAARLCDLGASVTHLYGPTETTVWSTVTRLSADGPLTIGAPVANTQVHVLDADLRPVGPGEPGDLYIAGAGLARGYHRRPALTAERFVADPFGGPGARMYRTGDVVRWSPDGELEFLGRADHQVKIRGHRVELGEIEAVIAAHPEVSQAVVTARADASGATSLVGYVVPEHGGVDQWREVYDHVYEAQRPGDDFSAWTSQEDGQPIPVEEMRQWRAATVAAILETAPSRVLEIGVGNGLLLSELAPHCEHYAGIDISPVAISRLRASENVELHVGAAHEIDRLAPGYDTVVINSVAQYFPSADYLLDVLAKAARLLVPGGTVFLGDVRNLALLTELHVAVRLRRGDGNRGADRLLADARAAAAAEEELLLDPAFFTGLAVAGITGAEVRLKRGRYDNELSRFRYDVILHTGPESPDDVATVPWTGLDDLRAIAGPVRVTGVPNARAAGEVAAASALAGGAELVDVLDALVNPDPGVDPEDVLAFVEGLGHRATATFCADDPRGSFDVLIGARPFSRLPRADRPAHNTPCVTPEPPADLREHVAAKLPEYMVPAAFVALSAFPLTPNGKLDRAALPDPVVVSGAGGAARTETERVLCGLFGELLGVVDVGVDDDFFALGGHSLLATRLTSRVRAGLGRELTVRAVFDAPTPAALAEAVETAPPARPALRPRPRPERVPLSAAQRSLWFLDRLNGPNAAYHLPYALEINGRLHVPALRLALADLARRHEVLRTVIAEHDGVPYQAITDRSPELIIGDGGVAAPFDLAADLPLRAHLTSVGPDRHVLVLVLHHIAGDGWSLVPLAADLATAYGARAAGREPQWSPLPVQYADYALWQRDLLDDTLVSRQLAHWSRELAGIPDQLDLPTDRPRPAVADHSGATCAFAIPAELCDRLRALAGDHNASLFMVLRAGLAALLTRLGAGVDIPIGSVVAGRTDESLSDLIGFFVNTLVFRTDTSGDPAFADLLARVRHTDLAAFANADVPFERLVDALAPDRSLSRHPLFQVMLILQNNAASTFGLPGLDVTMSRVDTGAARFDLAVELTETAHGIDGLIEYRTDLFDPDTVRTIAARYVRLLESVTADPTAPISAATILTPEEQRTVLTTWNATGPHPTPTTVPALFAAQAAATPDAEAVRYEDESLTYAELDHRSTALAEVLRTHGATPEHFVAVAVPRSPEMVVALLAVLKSGAAYLPVDPDYPPDRITYMLDDARPILTITAPPSTPHRWTRPAPTGGNPPFSFQGTGFGVCQEGERPRLWITGPQVGAEVQGGRGHDAKADSQPCLLTMPLAPGEERPANRQRESASLETTGEPQVGHPHQGEPAALRTTAEPQVAHPAYLIYTSGSTGRPKGVVVTHQGVAALVATQRQRLGVGPGKRVLQFASPSFDAAFWEIVQALLTGATLVLAPKERLLPGAPLAEVLNQHGITHATIPPVALAAMSEVDIPTGTIVSAGEACSAELVARWSRNRSMINAYGPTESTVCTSMSDPLHAADDVPPIGTSVIATRNYVLDAGLRPVPPGVAGELYVAGDGLARGYLNRPALTAARFVANPFDAGTRMYRTGDLAKWTKDGQLRFVGRADDQVKIRGFRIEPGEVEAVLAAHPNVRQAAVLAREDRPGVRQLVAYVVLDAPADLKAHAQDKLPEYMVPAAFVVMDEFPVTPNGKLDRRALPAPEYTADGRDAETDVEQLLCGLFAEVLNLSEVAADQSFFDLGGDSIVSIQLVSRARAAGLAITPREVFEHKTVEALARVARPLTQSVKADNGVGSVPGTPIIEWLREQGGPIGEFHQSMLLRAPDDITPDKLDQAVQRLIDHHDALRARLVRGREWHLHIDPPGSKADLHSGLDPDAGRMVDVALVDGHVRIRVHHLVVDGVSWRVLIDDLAKAYAGEPLEPVQTSLRGWAEHLREQATLPNRVAELPLWTEVLAKDPSPDPLDSADPTGHTRATERAITLTLDAETTQALLTTVPAAHHAGVNDVLLTGLAVAVADWRRRRTGSRRTDLLLDLEGHGREESEGQDLSRTVGWFTTLHPLRLDPGVVDVAQAGQAIKAVKEQIRALPALSHGLLRHLNPETSRVLAALPAPRLAFNYLGRLECGDGPWSPAEDGIGGGTDPDAPFGHALELNAHTAGGQACGLVATWTWPAALLAETDVRDIAETWFRALAAIASAKDTGGYTPSDLALVTLTQDEIDLLEADWRL</sequence>
<dbReference type="Pfam" id="PF00501">
    <property type="entry name" value="AMP-binding"/>
    <property type="match status" value="2"/>
</dbReference>
<dbReference type="InterPro" id="IPR045851">
    <property type="entry name" value="AMP-bd_C_sf"/>
</dbReference>